<sequence>MPPEPKAARQPAAPVKKSVRVRDVPAVTRSIAILRLLGRTNQAMGVKAIADELGLVPSTCLHILRVLVSEELVKLEPGTKHYALGSGMISLARSVLKGGSFAQLAQPGLDRLASAYGVTAMGVEVTPKQTVVVLALSKSDQPFRVHTDVGSQFSSLVSATGRLIAAYSGENWTLLRKKFGAIEWDKAPSFAQWKKEVEETRVRGWSVDRDNFMSGITVVAVPIFEPSGRLMHTLVAVGLSSQLHATATSQLAAAMQREARSVADLLLDRH</sequence>
<proteinExistence type="predicted"/>
<evidence type="ECO:0000256" key="1">
    <source>
        <dbReference type="ARBA" id="ARBA00023015"/>
    </source>
</evidence>
<dbReference type="InterPro" id="IPR036390">
    <property type="entry name" value="WH_DNA-bd_sf"/>
</dbReference>
<dbReference type="InterPro" id="IPR005471">
    <property type="entry name" value="Tscrpt_reg_IclR_N"/>
</dbReference>
<dbReference type="PANTHER" id="PTHR30136">
    <property type="entry name" value="HELIX-TURN-HELIX TRANSCRIPTIONAL REGULATOR, ICLR FAMILY"/>
    <property type="match status" value="1"/>
</dbReference>
<dbReference type="PROSITE" id="PS51077">
    <property type="entry name" value="HTH_ICLR"/>
    <property type="match status" value="1"/>
</dbReference>
<evidence type="ECO:0000313" key="7">
    <source>
        <dbReference type="Proteomes" id="UP000545507"/>
    </source>
</evidence>
<evidence type="ECO:0000313" key="6">
    <source>
        <dbReference type="EMBL" id="NWF47574.1"/>
    </source>
</evidence>
<dbReference type="GO" id="GO:0045892">
    <property type="term" value="P:negative regulation of DNA-templated transcription"/>
    <property type="evidence" value="ECO:0007669"/>
    <property type="project" value="TreeGrafter"/>
</dbReference>
<dbReference type="Pfam" id="PF01614">
    <property type="entry name" value="IclR_C"/>
    <property type="match status" value="1"/>
</dbReference>
<dbReference type="CDD" id="cd00090">
    <property type="entry name" value="HTH_ARSR"/>
    <property type="match status" value="1"/>
</dbReference>
<dbReference type="SMART" id="SM00346">
    <property type="entry name" value="HTH_ICLR"/>
    <property type="match status" value="1"/>
</dbReference>
<keyword evidence="2" id="KW-0238">DNA-binding</keyword>
<reference evidence="6 7" key="1">
    <citation type="submission" date="2019-09" db="EMBL/GenBank/DDBJ databases">
        <title>Hydrogenophaga aromatica sp. nov., isolated from a para-xylene-degrading enrichment culture.</title>
        <authorList>
            <person name="Tancsics A."/>
            <person name="Banerjee S."/>
        </authorList>
    </citation>
    <scope>NUCLEOTIDE SEQUENCE [LARGE SCALE GENOMIC DNA]</scope>
    <source>
        <strain evidence="6 7">D2P1</strain>
    </source>
</reference>
<feature type="domain" description="HTH iclR-type" evidence="4">
    <location>
        <begin position="24"/>
        <end position="86"/>
    </location>
</feature>
<dbReference type="Gene3D" id="3.30.450.40">
    <property type="match status" value="1"/>
</dbReference>
<organism evidence="6 7">
    <name type="scientific">Hydrogenophaga aromaticivorans</name>
    <dbReference type="NCBI Taxonomy" id="2610898"/>
    <lineage>
        <taxon>Bacteria</taxon>
        <taxon>Pseudomonadati</taxon>
        <taxon>Pseudomonadota</taxon>
        <taxon>Betaproteobacteria</taxon>
        <taxon>Burkholderiales</taxon>
        <taxon>Comamonadaceae</taxon>
        <taxon>Hydrogenophaga</taxon>
    </lineage>
</organism>
<evidence type="ECO:0000259" key="5">
    <source>
        <dbReference type="PROSITE" id="PS51078"/>
    </source>
</evidence>
<dbReference type="Proteomes" id="UP000545507">
    <property type="component" value="Unassembled WGS sequence"/>
</dbReference>
<evidence type="ECO:0000259" key="4">
    <source>
        <dbReference type="PROSITE" id="PS51077"/>
    </source>
</evidence>
<dbReference type="InterPro" id="IPR036388">
    <property type="entry name" value="WH-like_DNA-bd_sf"/>
</dbReference>
<feature type="domain" description="IclR-ED" evidence="5">
    <location>
        <begin position="87"/>
        <end position="268"/>
    </location>
</feature>
<protein>
    <submittedName>
        <fullName evidence="6">Helix-turn-helix domain-containing protein</fullName>
    </submittedName>
</protein>
<dbReference type="InterPro" id="IPR011991">
    <property type="entry name" value="ArsR-like_HTH"/>
</dbReference>
<dbReference type="Pfam" id="PF09339">
    <property type="entry name" value="HTH_IclR"/>
    <property type="match status" value="1"/>
</dbReference>
<keyword evidence="1" id="KW-0805">Transcription regulation</keyword>
<dbReference type="SUPFAM" id="SSF46785">
    <property type="entry name" value="Winged helix' DNA-binding domain"/>
    <property type="match status" value="1"/>
</dbReference>
<dbReference type="Gene3D" id="1.10.10.10">
    <property type="entry name" value="Winged helix-like DNA-binding domain superfamily/Winged helix DNA-binding domain"/>
    <property type="match status" value="1"/>
</dbReference>
<dbReference type="InterPro" id="IPR050707">
    <property type="entry name" value="HTH_MetabolicPath_Reg"/>
</dbReference>
<accession>A0A7Y8H0F1</accession>
<dbReference type="InterPro" id="IPR029016">
    <property type="entry name" value="GAF-like_dom_sf"/>
</dbReference>
<gene>
    <name evidence="6" type="ORF">F3K02_20305</name>
</gene>
<keyword evidence="3" id="KW-0804">Transcription</keyword>
<dbReference type="SUPFAM" id="SSF55781">
    <property type="entry name" value="GAF domain-like"/>
    <property type="match status" value="1"/>
</dbReference>
<dbReference type="InterPro" id="IPR014757">
    <property type="entry name" value="Tscrpt_reg_IclR_C"/>
</dbReference>
<dbReference type="GO" id="GO:0003700">
    <property type="term" value="F:DNA-binding transcription factor activity"/>
    <property type="evidence" value="ECO:0007669"/>
    <property type="project" value="TreeGrafter"/>
</dbReference>
<comment type="caution">
    <text evidence="6">The sequence shown here is derived from an EMBL/GenBank/DDBJ whole genome shotgun (WGS) entry which is preliminary data.</text>
</comment>
<evidence type="ECO:0000256" key="3">
    <source>
        <dbReference type="ARBA" id="ARBA00023163"/>
    </source>
</evidence>
<dbReference type="EMBL" id="VYGV01000016">
    <property type="protein sequence ID" value="NWF47574.1"/>
    <property type="molecule type" value="Genomic_DNA"/>
</dbReference>
<dbReference type="RefSeq" id="WP_177137441.1">
    <property type="nucleotide sequence ID" value="NZ_JAGPWB010000006.1"/>
</dbReference>
<dbReference type="AlphaFoldDB" id="A0A7Y8H0F1"/>
<keyword evidence="7" id="KW-1185">Reference proteome</keyword>
<name>A0A7Y8H0F1_9BURK</name>
<dbReference type="GO" id="GO:0003677">
    <property type="term" value="F:DNA binding"/>
    <property type="evidence" value="ECO:0007669"/>
    <property type="project" value="UniProtKB-KW"/>
</dbReference>
<evidence type="ECO:0000256" key="2">
    <source>
        <dbReference type="ARBA" id="ARBA00023125"/>
    </source>
</evidence>
<dbReference type="PROSITE" id="PS51078">
    <property type="entry name" value="ICLR_ED"/>
    <property type="match status" value="1"/>
</dbReference>
<dbReference type="PANTHER" id="PTHR30136:SF24">
    <property type="entry name" value="HTH-TYPE TRANSCRIPTIONAL REPRESSOR ALLR"/>
    <property type="match status" value="1"/>
</dbReference>